<dbReference type="InterPro" id="IPR025610">
    <property type="entry name" value="MYC/MYB_N"/>
</dbReference>
<evidence type="ECO:0000313" key="8">
    <source>
        <dbReference type="Proteomes" id="UP001293593"/>
    </source>
</evidence>
<keyword evidence="3" id="KW-0804">Transcription</keyword>
<name>A0AAE1JIT8_9FABA</name>
<evidence type="ECO:0000256" key="5">
    <source>
        <dbReference type="SAM" id="MobiDB-lite"/>
    </source>
</evidence>
<dbReference type="Proteomes" id="UP001293593">
    <property type="component" value="Unassembled WGS sequence"/>
</dbReference>
<sequence length="684" mass="76363">MEATSLTHLLKSLCDYTHWSYAVFWKLNRDLPMTLTWEDGYYGCQKPNGELESIHGDINFEASDSVFSTSNEITGDSGAYSVQPLMAEMSNLKYFLGEGIVGEIALNGIHCWVCCEDVLASNFNTNIISECPYEWLLQFASGIKTIVLVPVLPHGVLQFGSFEAVAENPIFVANVKEKFNSMCCEVSNTTFLSSDIDVQPPSVSSLTDHFIDNLDEASSISNNKLKDKLYGGTSLNADVSTRLYPAVPLFIHEEFCMFGEDQLDSLKRASENEISSPYIGQVDTNLNQTEEKLLAFSHWVNDVGLFDERDMTEQHFAGANVNIDDVHGLSDVSLHCDLYEALGPTASGQAAESLWRYFSVEDTCSSSTLMLDGKGQDYVKDLHFLNEDNSEYLLDTVMGSLESGLDDSSLSVANDVKPPVTLPRECTVSVPPQSHPEESTLIVNYSDHENCVVPKCTDDFCNLVTSKSFDGNSSILIDETEQAKVYGRVQPNSGPKHSSTGKKRAKVGNTKKPRPRDRQLIMDRMKELRELVPDGAGGSIDSLLERTIKHMLYLQNITNQAEKLERCLLQEVPECNKQKINSSHAGRSYAFDFESEHQVCPLTIKELGCSGNMLVEMICNEHGLFLEIANVVRRLELTILKGVLECRSGDMWACFVVEVPRGFHRMDIMCPLLQILQRRKNNFK</sequence>
<evidence type="ECO:0000313" key="7">
    <source>
        <dbReference type="EMBL" id="KAK4270363.1"/>
    </source>
</evidence>
<feature type="domain" description="BHLH" evidence="6">
    <location>
        <begin position="505"/>
        <end position="554"/>
    </location>
</feature>
<organism evidence="7 8">
    <name type="scientific">Acacia crassicarpa</name>
    <name type="common">northern wattle</name>
    <dbReference type="NCBI Taxonomy" id="499986"/>
    <lineage>
        <taxon>Eukaryota</taxon>
        <taxon>Viridiplantae</taxon>
        <taxon>Streptophyta</taxon>
        <taxon>Embryophyta</taxon>
        <taxon>Tracheophyta</taxon>
        <taxon>Spermatophyta</taxon>
        <taxon>Magnoliopsida</taxon>
        <taxon>eudicotyledons</taxon>
        <taxon>Gunneridae</taxon>
        <taxon>Pentapetalae</taxon>
        <taxon>rosids</taxon>
        <taxon>fabids</taxon>
        <taxon>Fabales</taxon>
        <taxon>Fabaceae</taxon>
        <taxon>Caesalpinioideae</taxon>
        <taxon>mimosoid clade</taxon>
        <taxon>Acacieae</taxon>
        <taxon>Acacia</taxon>
    </lineage>
</organism>
<keyword evidence="4" id="KW-0539">Nucleus</keyword>
<dbReference type="InterPro" id="IPR011598">
    <property type="entry name" value="bHLH_dom"/>
</dbReference>
<dbReference type="PANTHER" id="PTHR46196:SF3">
    <property type="entry name" value="TRANSCRIPTION FACTOR LHW-LIKE ISOFORM X1"/>
    <property type="match status" value="1"/>
</dbReference>
<dbReference type="GO" id="GO:0005634">
    <property type="term" value="C:nucleus"/>
    <property type="evidence" value="ECO:0007669"/>
    <property type="project" value="UniProtKB-SubCell"/>
</dbReference>
<dbReference type="GO" id="GO:0046983">
    <property type="term" value="F:protein dimerization activity"/>
    <property type="evidence" value="ECO:0007669"/>
    <property type="project" value="InterPro"/>
</dbReference>
<dbReference type="Pfam" id="PF14215">
    <property type="entry name" value="bHLH-MYC_N"/>
    <property type="match status" value="1"/>
</dbReference>
<evidence type="ECO:0000256" key="3">
    <source>
        <dbReference type="ARBA" id="ARBA00023163"/>
    </source>
</evidence>
<dbReference type="EMBL" id="JAWXYG010000006">
    <property type="protein sequence ID" value="KAK4270363.1"/>
    <property type="molecule type" value="Genomic_DNA"/>
</dbReference>
<evidence type="ECO:0000259" key="6">
    <source>
        <dbReference type="PROSITE" id="PS50888"/>
    </source>
</evidence>
<comment type="caution">
    <text evidence="7">The sequence shown here is derived from an EMBL/GenBank/DDBJ whole genome shotgun (WGS) entry which is preliminary data.</text>
</comment>
<dbReference type="InterPro" id="IPR043561">
    <property type="entry name" value="LHW-like"/>
</dbReference>
<reference evidence="7" key="1">
    <citation type="submission" date="2023-10" db="EMBL/GenBank/DDBJ databases">
        <title>Chromosome-level genome of the transformable northern wattle, Acacia crassicarpa.</title>
        <authorList>
            <person name="Massaro I."/>
            <person name="Sinha N.R."/>
            <person name="Poethig S."/>
            <person name="Leichty A.R."/>
        </authorList>
    </citation>
    <scope>NUCLEOTIDE SEQUENCE</scope>
    <source>
        <strain evidence="7">Acra3RX</strain>
        <tissue evidence="7">Leaf</tissue>
    </source>
</reference>
<comment type="subcellular location">
    <subcellularLocation>
        <location evidence="1">Nucleus</location>
    </subcellularLocation>
</comment>
<feature type="region of interest" description="Disordered" evidence="5">
    <location>
        <begin position="485"/>
        <end position="518"/>
    </location>
</feature>
<evidence type="ECO:0000256" key="4">
    <source>
        <dbReference type="ARBA" id="ARBA00023242"/>
    </source>
</evidence>
<dbReference type="AlphaFoldDB" id="A0AAE1JIT8"/>
<dbReference type="PROSITE" id="PS50888">
    <property type="entry name" value="BHLH"/>
    <property type="match status" value="1"/>
</dbReference>
<dbReference type="Pfam" id="PF23176">
    <property type="entry name" value="bHLH_LHW"/>
    <property type="match status" value="1"/>
</dbReference>
<evidence type="ECO:0000256" key="1">
    <source>
        <dbReference type="ARBA" id="ARBA00004123"/>
    </source>
</evidence>
<keyword evidence="2" id="KW-0805">Transcription regulation</keyword>
<dbReference type="GO" id="GO:0003700">
    <property type="term" value="F:DNA-binding transcription factor activity"/>
    <property type="evidence" value="ECO:0007669"/>
    <property type="project" value="InterPro"/>
</dbReference>
<protein>
    <recommendedName>
        <fullName evidence="6">BHLH domain-containing protein</fullName>
    </recommendedName>
</protein>
<evidence type="ECO:0000256" key="2">
    <source>
        <dbReference type="ARBA" id="ARBA00023015"/>
    </source>
</evidence>
<keyword evidence="8" id="KW-1185">Reference proteome</keyword>
<proteinExistence type="predicted"/>
<gene>
    <name evidence="7" type="ORF">QN277_023405</name>
</gene>
<accession>A0AAE1JIT8</accession>
<feature type="compositionally biased region" description="Basic residues" evidence="5">
    <location>
        <begin position="499"/>
        <end position="515"/>
    </location>
</feature>
<dbReference type="PANTHER" id="PTHR46196">
    <property type="entry name" value="TRANSCRIPTION FACTOR BHLH155-LIKE ISOFORM X1-RELATED"/>
    <property type="match status" value="1"/>
</dbReference>